<dbReference type="OrthoDB" id="2103793at2759"/>
<evidence type="ECO:0000256" key="1">
    <source>
        <dbReference type="ARBA" id="ARBA00022452"/>
    </source>
</evidence>
<comment type="similarity">
    <text evidence="6">Belongs to the MDM10 family.</text>
</comment>
<gene>
    <name evidence="6" type="primary">MDM10</name>
    <name evidence="8" type="ORF">BCV69DRAFT_284493</name>
</gene>
<dbReference type="PANTHER" id="PTHR28035:SF1">
    <property type="entry name" value="MITOCHONDRIAL DISTRIBUTION AND MORPHOLOGY PROTEIN 10"/>
    <property type="match status" value="1"/>
</dbReference>
<dbReference type="PANTHER" id="PTHR28035">
    <property type="entry name" value="MITOCHONDRIAL DISTRIBUTION AND MORPHOLOGY PROTEIN 10"/>
    <property type="match status" value="1"/>
</dbReference>
<dbReference type="AlphaFoldDB" id="A0A316U3D8"/>
<dbReference type="GO" id="GO:1990456">
    <property type="term" value="P:mitochondrion-endoplasmic reticulum membrane tethering"/>
    <property type="evidence" value="ECO:0007669"/>
    <property type="project" value="UniProtKB-UniRule"/>
</dbReference>
<dbReference type="HAMAP" id="MF_03102">
    <property type="entry name" value="Mdm10"/>
    <property type="match status" value="1"/>
</dbReference>
<feature type="region of interest" description="Disordered" evidence="7">
    <location>
        <begin position="263"/>
        <end position="292"/>
    </location>
</feature>
<comment type="subunit">
    <text evidence="6">Component of the ER-mitochondria encounter structure (ERMES) or MDM complex, composed of MMM1, MDM10, MDM12 and MDM34. Associates with the mitochondrial outer membrane sorting assembly machinery SAM(core) complex.</text>
</comment>
<dbReference type="Proteomes" id="UP000245942">
    <property type="component" value="Unassembled WGS sequence"/>
</dbReference>
<feature type="compositionally biased region" description="Polar residues" evidence="7">
    <location>
        <begin position="273"/>
        <end position="289"/>
    </location>
</feature>
<keyword evidence="1 6" id="KW-1134">Transmembrane beta strand</keyword>
<protein>
    <recommendedName>
        <fullName evidence="6">Mitochondrial distribution and morphology protein 10</fullName>
    </recommendedName>
    <alternativeName>
        <fullName evidence="6">Mitochondrial inheritance component MDM10</fullName>
    </alternativeName>
</protein>
<dbReference type="EMBL" id="KZ819333">
    <property type="protein sequence ID" value="PWN18873.1"/>
    <property type="molecule type" value="Genomic_DNA"/>
</dbReference>
<name>A0A316U3D8_9BASI</name>
<dbReference type="InterPro" id="IPR027539">
    <property type="entry name" value="Mdm10"/>
</dbReference>
<reference evidence="8 9" key="1">
    <citation type="journal article" date="2018" name="Mol. Biol. Evol.">
        <title>Broad Genomic Sampling Reveals a Smut Pathogenic Ancestry of the Fungal Clade Ustilaginomycotina.</title>
        <authorList>
            <person name="Kijpornyongpan T."/>
            <person name="Mondo S.J."/>
            <person name="Barry K."/>
            <person name="Sandor L."/>
            <person name="Lee J."/>
            <person name="Lipzen A."/>
            <person name="Pangilinan J."/>
            <person name="LaButti K."/>
            <person name="Hainaut M."/>
            <person name="Henrissat B."/>
            <person name="Grigoriev I.V."/>
            <person name="Spatafora J.W."/>
            <person name="Aime M.C."/>
        </authorList>
    </citation>
    <scope>NUCLEOTIDE SEQUENCE [LARGE SCALE GENOMIC DNA]</scope>
    <source>
        <strain evidence="8 9">MCA 4718</strain>
    </source>
</reference>
<comment type="domain">
    <text evidence="6">Lacks alpha-helical transmembrane segments, suggesting that it resides in the membrane via beta-sheet conformations similar to those predicted for other outer membrane proteins and porin.</text>
</comment>
<dbReference type="GO" id="GO:0032865">
    <property type="term" value="C:ERMES complex"/>
    <property type="evidence" value="ECO:0007669"/>
    <property type="project" value="UniProtKB-UniRule"/>
</dbReference>
<accession>A0A316U3D8</accession>
<comment type="function">
    <text evidence="6">Component of the ERMES/MDM complex, which serves as a molecular tether to connect the endoplasmic reticulum and mitochondria. Components of this complex are involved in the control of mitochondrial shape and protein biogenesis and may function in phospholipid exchange. MDM10 is involved in the late assembly steps of the general translocase of the mitochondrial outer membrane (TOM complex). Functions in the TOM40-specific route of the assembly of outer membrane beta-barrel proteins, including the association of TOM40 with the receptor TOM22 and small TOM proteins. Can associate with the SAM(core) complex as well as the MDM12-MMM1 complex, both involved in late steps of the major beta-barrel assembly pathway, that is responsible for biogenesis of all outer membrane beta-barrel proteins. May act as a switch that shuttles between both complexes and channels precursor proteins into the TOM40-specific pathway. Plays a role in mitochondrial morphology and in the inheritance of mitochondria.</text>
</comment>
<organism evidence="8 9">
    <name type="scientific">Pseudomicrostroma glucosiphilum</name>
    <dbReference type="NCBI Taxonomy" id="1684307"/>
    <lineage>
        <taxon>Eukaryota</taxon>
        <taxon>Fungi</taxon>
        <taxon>Dikarya</taxon>
        <taxon>Basidiomycota</taxon>
        <taxon>Ustilaginomycotina</taxon>
        <taxon>Exobasidiomycetes</taxon>
        <taxon>Microstromatales</taxon>
        <taxon>Microstromatales incertae sedis</taxon>
        <taxon>Pseudomicrostroma</taxon>
    </lineage>
</organism>
<evidence type="ECO:0000256" key="6">
    <source>
        <dbReference type="HAMAP-Rule" id="MF_03102"/>
    </source>
</evidence>
<keyword evidence="4 6" id="KW-0496">Mitochondrion</keyword>
<evidence type="ECO:0000256" key="5">
    <source>
        <dbReference type="ARBA" id="ARBA00023136"/>
    </source>
</evidence>
<keyword evidence="2 6" id="KW-0812">Transmembrane</keyword>
<sequence>MQDFPSYLLRHYFHTTDWHPSNSYLNLTSHSSSILLDFPIPNGLALSLSSSPTCAFFSTHRLRALPSLGGCAGYVVARTEKPLAFGGTGLREVLERFRIVHIPKRRDAGEISGNGPKSSRDYLLYGCLHAPTARLDALYTTRISPAWNLIITACSFPPQSPFVSNLAPMVSQDQQVSATSPSSSQQLPPPMSQGPTSPGATNLQFTLQHDAGKWFNEICYSLDDALWGFRTMHHFEPGTSGLSSSAAQTRTLESLSEMCLDSSLSDPKLHSANAGTPETSSNLRPSPASTEVGGGLRGRFSAGAELFFSAAEKSAGLSTGVRFTTLPEGNDDGEEGVYAGMDAAVAETGDARAWVSPSQPPTTITATLNPMMGHFSTAYASRLGRDIVACSRYDFNVYSYESDLTVGGEYWLRSAHASPTLSSAASQSVLSKDDPGERPIYWSAPPSVSQPLPRKPHSPAPSLRESFEPPPISSRQAGLTDDKSQPRETFMRGLRPSDSTAGTDVQQTSGSKLQGAGGEDPVHRQSRTNPQNEVTRGNPQAGAVISSEADPLPDARATSMSGRDGSMPSSSSASSSPSALLKFSLSSSMLLSLLWQGRLKNCLVSIGIKADLSASSVSSGGGSALVKKQSGGVRGVGMGSVVRTVGMEIVYWGGSAAESSQGAEMDPMIFKGIAPGAFSASSPSGPLGHAGYEGVD</sequence>
<proteinExistence type="inferred from homology"/>
<feature type="region of interest" description="Disordered" evidence="7">
    <location>
        <begin position="422"/>
        <end position="577"/>
    </location>
</feature>
<dbReference type="STRING" id="1684307.A0A316U3D8"/>
<keyword evidence="3 6" id="KW-1000">Mitochondrion outer membrane</keyword>
<feature type="compositionally biased region" description="Polar residues" evidence="7">
    <location>
        <begin position="527"/>
        <end position="538"/>
    </location>
</feature>
<evidence type="ECO:0000256" key="3">
    <source>
        <dbReference type="ARBA" id="ARBA00022787"/>
    </source>
</evidence>
<dbReference type="GO" id="GO:0070096">
    <property type="term" value="P:mitochondrial outer membrane translocase complex assembly"/>
    <property type="evidence" value="ECO:0007669"/>
    <property type="project" value="UniProtKB-UniRule"/>
</dbReference>
<feature type="compositionally biased region" description="Basic and acidic residues" evidence="7">
    <location>
        <begin position="480"/>
        <end position="490"/>
    </location>
</feature>
<evidence type="ECO:0000256" key="4">
    <source>
        <dbReference type="ARBA" id="ARBA00023128"/>
    </source>
</evidence>
<feature type="compositionally biased region" description="Polar residues" evidence="7">
    <location>
        <begin position="497"/>
        <end position="512"/>
    </location>
</feature>
<evidence type="ECO:0000313" key="8">
    <source>
        <dbReference type="EMBL" id="PWN18873.1"/>
    </source>
</evidence>
<dbReference type="GO" id="GO:0001401">
    <property type="term" value="C:SAM complex"/>
    <property type="evidence" value="ECO:0007669"/>
    <property type="project" value="TreeGrafter"/>
</dbReference>
<dbReference type="GO" id="GO:0045040">
    <property type="term" value="P:protein insertion into mitochondrial outer membrane"/>
    <property type="evidence" value="ECO:0007669"/>
    <property type="project" value="UniProtKB-UniRule"/>
</dbReference>
<feature type="compositionally biased region" description="Low complexity" evidence="7">
    <location>
        <begin position="566"/>
        <end position="577"/>
    </location>
</feature>
<evidence type="ECO:0000256" key="2">
    <source>
        <dbReference type="ARBA" id="ARBA00022692"/>
    </source>
</evidence>
<feature type="compositionally biased region" description="Low complexity" evidence="7">
    <location>
        <begin position="174"/>
        <end position="186"/>
    </location>
</feature>
<keyword evidence="9" id="KW-1185">Reference proteome</keyword>
<feature type="region of interest" description="Disordered" evidence="7">
    <location>
        <begin position="173"/>
        <end position="203"/>
    </location>
</feature>
<comment type="subcellular location">
    <subcellularLocation>
        <location evidence="6">Mitochondrion outer membrane</location>
        <topology evidence="6">Multi-pass membrane protein</topology>
    </subcellularLocation>
    <text evidence="6">The ERMES/MDM complex localizes to a few discrete foci (around 10 per single cell), that represent mitochondria-endoplasmic reticulum junctions. These foci are often found next to mtDNA nucleoids.</text>
</comment>
<dbReference type="GO" id="GO:0051654">
    <property type="term" value="P:establishment of mitochondrion localization"/>
    <property type="evidence" value="ECO:0007669"/>
    <property type="project" value="TreeGrafter"/>
</dbReference>
<evidence type="ECO:0000256" key="7">
    <source>
        <dbReference type="SAM" id="MobiDB-lite"/>
    </source>
</evidence>
<evidence type="ECO:0000313" key="9">
    <source>
        <dbReference type="Proteomes" id="UP000245942"/>
    </source>
</evidence>
<dbReference type="GO" id="GO:0015914">
    <property type="term" value="P:phospholipid transport"/>
    <property type="evidence" value="ECO:0007669"/>
    <property type="project" value="TreeGrafter"/>
</dbReference>
<keyword evidence="5 6" id="KW-0472">Membrane</keyword>
<dbReference type="Pfam" id="PF12519">
    <property type="entry name" value="MDM10"/>
    <property type="match status" value="1"/>
</dbReference>